<feature type="compositionally biased region" description="Basic and acidic residues" evidence="7">
    <location>
        <begin position="506"/>
        <end position="530"/>
    </location>
</feature>
<keyword evidence="2" id="KW-0678">Repressor</keyword>
<evidence type="ECO:0000256" key="6">
    <source>
        <dbReference type="ARBA" id="ARBA00023242"/>
    </source>
</evidence>
<dbReference type="SUPFAM" id="SSF102031">
    <property type="entry name" value="AXH domain"/>
    <property type="match status" value="1"/>
</dbReference>
<gene>
    <name evidence="9" type="ORF">ACEWY4_012989</name>
</gene>
<evidence type="ECO:0000313" key="9">
    <source>
        <dbReference type="EMBL" id="KAL2090726.1"/>
    </source>
</evidence>
<organism evidence="9 10">
    <name type="scientific">Coilia grayii</name>
    <name type="common">Gray's grenadier anchovy</name>
    <dbReference type="NCBI Taxonomy" id="363190"/>
    <lineage>
        <taxon>Eukaryota</taxon>
        <taxon>Metazoa</taxon>
        <taxon>Chordata</taxon>
        <taxon>Craniata</taxon>
        <taxon>Vertebrata</taxon>
        <taxon>Euteleostomi</taxon>
        <taxon>Actinopterygii</taxon>
        <taxon>Neopterygii</taxon>
        <taxon>Teleostei</taxon>
        <taxon>Clupei</taxon>
        <taxon>Clupeiformes</taxon>
        <taxon>Clupeoidei</taxon>
        <taxon>Engraulidae</taxon>
        <taxon>Coilinae</taxon>
        <taxon>Coilia</taxon>
    </lineage>
</organism>
<dbReference type="PROSITE" id="PS51148">
    <property type="entry name" value="AXH"/>
    <property type="match status" value="1"/>
</dbReference>
<evidence type="ECO:0000256" key="7">
    <source>
        <dbReference type="SAM" id="MobiDB-lite"/>
    </source>
</evidence>
<protein>
    <recommendedName>
        <fullName evidence="8">AXH domain-containing protein</fullName>
    </recommendedName>
</protein>
<feature type="compositionally biased region" description="Basic and acidic residues" evidence="7">
    <location>
        <begin position="314"/>
        <end position="323"/>
    </location>
</feature>
<evidence type="ECO:0000256" key="4">
    <source>
        <dbReference type="ARBA" id="ARBA00023125"/>
    </source>
</evidence>
<feature type="region of interest" description="Disordered" evidence="7">
    <location>
        <begin position="184"/>
        <end position="211"/>
    </location>
</feature>
<evidence type="ECO:0000256" key="1">
    <source>
        <dbReference type="ARBA" id="ARBA00004123"/>
    </source>
</evidence>
<name>A0ABD1JV05_9TELE</name>
<dbReference type="InterPro" id="IPR036096">
    <property type="entry name" value="Ataxin_AXH_dom_sf"/>
</dbReference>
<sequence length="546" mass="59655">MSASPHLTGFLPLKKRTQPQDSSSGCMEPPGQPYQQQQQQQQQQLAGSPPSQLEHTFKVPAPYRHPGRATGGRARPERSLGTLVAPAPLYYRFWDQSYVALPRNHSSVSALAGGGHAATPWRERFHGNGHMMEWTSGRTIQEVASPTGASLHANYLTTAPPDTDTHLHLHGYTYRDPQLLGGHRRSKVSDGDPSAFHTHRGLSGASSSPYENRGVAGWDRRLVPMVRTNHLLYGLAKPGHHDSTRRRRERYLMEDYYSRAFATHSVQMRATSPVNGKSPHTTSVEVRSMADTCQAEKEHLSPSNSGCHSGNTVERAETQKNSDRPLLVGSGSAEEDDNGQHNQCSKDPETERKAKSSSTPCASALGPHSLQHFAVGSLIELSGGRCKRVEELQTEDFLLCADACPQIRLRSCTVRNISPSSSSPELAQVAVLLDDQHTQDCLEVFVGFPFFVCGRGWASCCPQKTAHLWGLCCHQLCLGDVCLALSPSSGTPSLATVAASTPLEQPEQKRTREGEKKQETCCHGGTEKGRTVRKRHSSAPQLGITS</sequence>
<dbReference type="SMART" id="SM00536">
    <property type="entry name" value="AXH"/>
    <property type="match status" value="1"/>
</dbReference>
<proteinExistence type="predicted"/>
<keyword evidence="6" id="KW-0539">Nucleus</keyword>
<feature type="region of interest" description="Disordered" evidence="7">
    <location>
        <begin position="293"/>
        <end position="362"/>
    </location>
</feature>
<feature type="domain" description="AXH" evidence="8">
    <location>
        <begin position="361"/>
        <end position="493"/>
    </location>
</feature>
<evidence type="ECO:0000259" key="8">
    <source>
        <dbReference type="PROSITE" id="PS51148"/>
    </source>
</evidence>
<comment type="caution">
    <text evidence="9">The sequence shown here is derived from an EMBL/GenBank/DDBJ whole genome shotgun (WGS) entry which is preliminary data.</text>
</comment>
<dbReference type="InterPro" id="IPR043404">
    <property type="entry name" value="ATAXIN1-like"/>
</dbReference>
<feature type="compositionally biased region" description="Low complexity" evidence="7">
    <location>
        <begin position="35"/>
        <end position="44"/>
    </location>
</feature>
<dbReference type="GO" id="GO:0003677">
    <property type="term" value="F:DNA binding"/>
    <property type="evidence" value="ECO:0007669"/>
    <property type="project" value="UniProtKB-KW"/>
</dbReference>
<feature type="compositionally biased region" description="Polar residues" evidence="7">
    <location>
        <begin position="301"/>
        <end position="312"/>
    </location>
</feature>
<dbReference type="GO" id="GO:0005634">
    <property type="term" value="C:nucleus"/>
    <property type="evidence" value="ECO:0007669"/>
    <property type="project" value="UniProtKB-SubCell"/>
</dbReference>
<evidence type="ECO:0000256" key="2">
    <source>
        <dbReference type="ARBA" id="ARBA00022491"/>
    </source>
</evidence>
<dbReference type="Pfam" id="PF08517">
    <property type="entry name" value="AXH"/>
    <property type="match status" value="1"/>
</dbReference>
<comment type="subcellular location">
    <subcellularLocation>
        <location evidence="1">Nucleus</location>
    </subcellularLocation>
</comment>
<evidence type="ECO:0000256" key="3">
    <source>
        <dbReference type="ARBA" id="ARBA00023015"/>
    </source>
</evidence>
<keyword evidence="5" id="KW-0804">Transcription</keyword>
<dbReference type="PANTHER" id="PTHR13392:SF14">
    <property type="entry name" value="ATAXIN-1-LIKE"/>
    <property type="match status" value="1"/>
</dbReference>
<reference evidence="9 10" key="1">
    <citation type="submission" date="2024-09" db="EMBL/GenBank/DDBJ databases">
        <title>A chromosome-level genome assembly of Gray's grenadier anchovy, Coilia grayii.</title>
        <authorList>
            <person name="Fu Z."/>
        </authorList>
    </citation>
    <scope>NUCLEOTIDE SEQUENCE [LARGE SCALE GENOMIC DNA]</scope>
    <source>
        <strain evidence="9">G4</strain>
        <tissue evidence="9">Muscle</tissue>
    </source>
</reference>
<feature type="compositionally biased region" description="Basic and acidic residues" evidence="7">
    <location>
        <begin position="344"/>
        <end position="354"/>
    </location>
</feature>
<keyword evidence="4" id="KW-0238">DNA-binding</keyword>
<accession>A0ABD1JV05</accession>
<dbReference type="AlphaFoldDB" id="A0ABD1JV05"/>
<evidence type="ECO:0000313" key="10">
    <source>
        <dbReference type="Proteomes" id="UP001591681"/>
    </source>
</evidence>
<dbReference type="InterPro" id="IPR003652">
    <property type="entry name" value="Ataxin_AXH_dom"/>
</dbReference>
<evidence type="ECO:0000256" key="5">
    <source>
        <dbReference type="ARBA" id="ARBA00023163"/>
    </source>
</evidence>
<feature type="region of interest" description="Disordered" evidence="7">
    <location>
        <begin position="1"/>
        <end position="78"/>
    </location>
</feature>
<feature type="compositionally biased region" description="Polar residues" evidence="7">
    <location>
        <begin position="45"/>
        <end position="54"/>
    </location>
</feature>
<keyword evidence="3" id="KW-0805">Transcription regulation</keyword>
<feature type="region of interest" description="Disordered" evidence="7">
    <location>
        <begin position="495"/>
        <end position="546"/>
    </location>
</feature>
<keyword evidence="10" id="KW-1185">Reference proteome</keyword>
<dbReference type="PANTHER" id="PTHR13392">
    <property type="entry name" value="ATAXIN 1"/>
    <property type="match status" value="1"/>
</dbReference>
<dbReference type="Proteomes" id="UP001591681">
    <property type="component" value="Unassembled WGS sequence"/>
</dbReference>
<dbReference type="EMBL" id="JBHFQA010000011">
    <property type="protein sequence ID" value="KAL2090726.1"/>
    <property type="molecule type" value="Genomic_DNA"/>
</dbReference>